<dbReference type="EMBL" id="MLAK01000924">
    <property type="protein sequence ID" value="OHT01187.1"/>
    <property type="molecule type" value="Genomic_DNA"/>
</dbReference>
<feature type="binding site" evidence="4">
    <location>
        <position position="41"/>
    </location>
    <ligand>
        <name>ATP</name>
        <dbReference type="ChEBI" id="CHEBI:30616"/>
    </ligand>
</feature>
<dbReference type="Proteomes" id="UP000179807">
    <property type="component" value="Unassembled WGS sequence"/>
</dbReference>
<dbReference type="VEuPathDB" id="TrichDB:TRFO_32071"/>
<organism evidence="8 9">
    <name type="scientific">Tritrichomonas foetus</name>
    <dbReference type="NCBI Taxonomy" id="1144522"/>
    <lineage>
        <taxon>Eukaryota</taxon>
        <taxon>Metamonada</taxon>
        <taxon>Parabasalia</taxon>
        <taxon>Tritrichomonadida</taxon>
        <taxon>Tritrichomonadidae</taxon>
        <taxon>Tritrichomonas</taxon>
    </lineage>
</organism>
<evidence type="ECO:0000256" key="3">
    <source>
        <dbReference type="ARBA" id="ARBA00022840"/>
    </source>
</evidence>
<keyword evidence="2 4" id="KW-0547">Nucleotide-binding</keyword>
<dbReference type="OrthoDB" id="5979581at2759"/>
<feature type="domain" description="Protein kinase" evidence="7">
    <location>
        <begin position="12"/>
        <end position="302"/>
    </location>
</feature>
<evidence type="ECO:0000256" key="1">
    <source>
        <dbReference type="ARBA" id="ARBA00012513"/>
    </source>
</evidence>
<dbReference type="PANTHER" id="PTHR11909">
    <property type="entry name" value="CASEIN KINASE-RELATED"/>
    <property type="match status" value="1"/>
</dbReference>
<feature type="region of interest" description="Disordered" evidence="6">
    <location>
        <begin position="318"/>
        <end position="366"/>
    </location>
</feature>
<sequence>MKLNVGDEVSFYTLVHKIGGGGFGEIWKVKSSEDDRHYAMKLESSQASRHTLNFETSVLKKLQFCDKFPIFKMDGNDSGYYFLVMELCGPNLSTIAQRLPNGHFTRENMHLLFYEMLTILEQFHRTGYVHRDIKPQNFVTRFNGNSPIVLIDYGISKLYVNSQNQHIEARGHAAAIGSLLYSSPNTADHMELSRRDDLYSLVYSVLDIGGVPLPWRGAMDPSEAGELKKANPISKLMEPFGPGFVEVAKHIESLNYADAPNYPRMKEWAIHGANKSAVFQWMTTPSNDPQFLHLATSNHLNFDPTGILLELSPYMVSGKKTQQKGKKPANTHPARKRLTVNQNSTSEPVQPGMDGDEPEGKKCVIC</sequence>
<dbReference type="PROSITE" id="PS00107">
    <property type="entry name" value="PROTEIN_KINASE_ATP"/>
    <property type="match status" value="1"/>
</dbReference>
<feature type="compositionally biased region" description="Polar residues" evidence="6">
    <location>
        <begin position="339"/>
        <end position="348"/>
    </location>
</feature>
<comment type="caution">
    <text evidence="8">The sequence shown here is derived from an EMBL/GenBank/DDBJ whole genome shotgun (WGS) entry which is preliminary data.</text>
</comment>
<dbReference type="PROSITE" id="PS00108">
    <property type="entry name" value="PROTEIN_KINASE_ST"/>
    <property type="match status" value="1"/>
</dbReference>
<protein>
    <recommendedName>
        <fullName evidence="1">non-specific serine/threonine protein kinase</fullName>
        <ecNumber evidence="1">2.7.11.1</ecNumber>
    </recommendedName>
</protein>
<dbReference type="Pfam" id="PF00069">
    <property type="entry name" value="Pkinase"/>
    <property type="match status" value="1"/>
</dbReference>
<gene>
    <name evidence="8" type="ORF">TRFO_32071</name>
</gene>
<keyword evidence="8" id="KW-0418">Kinase</keyword>
<evidence type="ECO:0000313" key="8">
    <source>
        <dbReference type="EMBL" id="OHT01187.1"/>
    </source>
</evidence>
<keyword evidence="9" id="KW-1185">Reference proteome</keyword>
<evidence type="ECO:0000259" key="7">
    <source>
        <dbReference type="PROSITE" id="PS50011"/>
    </source>
</evidence>
<dbReference type="EC" id="2.7.11.1" evidence="1"/>
<keyword evidence="3 4" id="KW-0067">ATP-binding</keyword>
<keyword evidence="8" id="KW-0808">Transferase</keyword>
<dbReference type="Gene3D" id="1.10.510.10">
    <property type="entry name" value="Transferase(Phosphotransferase) domain 1"/>
    <property type="match status" value="1"/>
</dbReference>
<dbReference type="InterPro" id="IPR011009">
    <property type="entry name" value="Kinase-like_dom_sf"/>
</dbReference>
<dbReference type="GeneID" id="94842998"/>
<evidence type="ECO:0000256" key="5">
    <source>
        <dbReference type="RuleBase" id="RU000304"/>
    </source>
</evidence>
<dbReference type="GO" id="GO:0005524">
    <property type="term" value="F:ATP binding"/>
    <property type="evidence" value="ECO:0007669"/>
    <property type="project" value="UniProtKB-UniRule"/>
</dbReference>
<evidence type="ECO:0000256" key="4">
    <source>
        <dbReference type="PROSITE-ProRule" id="PRU10141"/>
    </source>
</evidence>
<dbReference type="GO" id="GO:0004674">
    <property type="term" value="F:protein serine/threonine kinase activity"/>
    <property type="evidence" value="ECO:0007669"/>
    <property type="project" value="UniProtKB-KW"/>
</dbReference>
<dbReference type="SUPFAM" id="SSF56112">
    <property type="entry name" value="Protein kinase-like (PK-like)"/>
    <property type="match status" value="1"/>
</dbReference>
<dbReference type="AlphaFoldDB" id="A0A1J4JQ60"/>
<keyword evidence="5" id="KW-0723">Serine/threonine-protein kinase</keyword>
<evidence type="ECO:0000313" key="9">
    <source>
        <dbReference type="Proteomes" id="UP000179807"/>
    </source>
</evidence>
<dbReference type="InterPro" id="IPR017441">
    <property type="entry name" value="Protein_kinase_ATP_BS"/>
</dbReference>
<dbReference type="InterPro" id="IPR008271">
    <property type="entry name" value="Ser/Thr_kinase_AS"/>
</dbReference>
<dbReference type="RefSeq" id="XP_068354323.1">
    <property type="nucleotide sequence ID" value="XM_068508294.1"/>
</dbReference>
<dbReference type="InterPro" id="IPR000719">
    <property type="entry name" value="Prot_kinase_dom"/>
</dbReference>
<evidence type="ECO:0000256" key="6">
    <source>
        <dbReference type="SAM" id="MobiDB-lite"/>
    </source>
</evidence>
<accession>A0A1J4JQ60</accession>
<evidence type="ECO:0000256" key="2">
    <source>
        <dbReference type="ARBA" id="ARBA00022741"/>
    </source>
</evidence>
<name>A0A1J4JQ60_9EUKA</name>
<dbReference type="InterPro" id="IPR050235">
    <property type="entry name" value="CK1_Ser-Thr_kinase"/>
</dbReference>
<reference evidence="8" key="1">
    <citation type="submission" date="2016-10" db="EMBL/GenBank/DDBJ databases">
        <authorList>
            <person name="Benchimol M."/>
            <person name="Almeida L.G."/>
            <person name="Vasconcelos A.T."/>
            <person name="Perreira-Neves A."/>
            <person name="Rosa I.A."/>
            <person name="Tasca T."/>
            <person name="Bogo M.R."/>
            <person name="de Souza W."/>
        </authorList>
    </citation>
    <scope>NUCLEOTIDE SEQUENCE [LARGE SCALE GENOMIC DNA]</scope>
    <source>
        <strain evidence="8">K</strain>
    </source>
</reference>
<dbReference type="PROSITE" id="PS50011">
    <property type="entry name" value="PROTEIN_KINASE_DOM"/>
    <property type="match status" value="1"/>
</dbReference>
<proteinExistence type="inferred from homology"/>
<comment type="similarity">
    <text evidence="5">Belongs to the protein kinase superfamily.</text>
</comment>
<dbReference type="SMART" id="SM00220">
    <property type="entry name" value="S_TKc"/>
    <property type="match status" value="1"/>
</dbReference>
<feature type="compositionally biased region" description="Basic residues" evidence="6">
    <location>
        <begin position="321"/>
        <end position="338"/>
    </location>
</feature>